<sequence>MYLITGRSGRASKVGGSQRSRGDDNAPTPSGRDQSSVEQSIDGGIEEYGHEAYDFGGSDDAVDVDDGDYDDPELLRQLEALRTEMGLPAPRPRRKTEGPASHAQPQSPPAHDMGFEEEEEDVAAIDNVEITEEEMADPLLLSELSKLACSGASAQPAAAKIASPVTSFPAAQPSTVGSDEEATLEALAVRQQQLKTLALAAKRQGDMDRARELLIQMKEVQA</sequence>
<gene>
    <name evidence="1" type="ORF">H4S07_006799</name>
</gene>
<proteinExistence type="predicted"/>
<feature type="non-terminal residue" evidence="1">
    <location>
        <position position="222"/>
    </location>
</feature>
<reference evidence="1" key="1">
    <citation type="submission" date="2022-07" db="EMBL/GenBank/DDBJ databases">
        <title>Phylogenomic reconstructions and comparative analyses of Kickxellomycotina fungi.</title>
        <authorList>
            <person name="Reynolds N.K."/>
            <person name="Stajich J.E."/>
            <person name="Barry K."/>
            <person name="Grigoriev I.V."/>
            <person name="Crous P."/>
            <person name="Smith M.E."/>
        </authorList>
    </citation>
    <scope>NUCLEOTIDE SEQUENCE</scope>
    <source>
        <strain evidence="1">CBS 102833</strain>
    </source>
</reference>
<accession>A0ACC1KSR3</accession>
<protein>
    <submittedName>
        <fullName evidence="1">Uncharacterized protein</fullName>
    </submittedName>
</protein>
<name>A0ACC1KSR3_9FUNG</name>
<organism evidence="1 2">
    <name type="scientific">Coemansia furcata</name>
    <dbReference type="NCBI Taxonomy" id="417177"/>
    <lineage>
        <taxon>Eukaryota</taxon>
        <taxon>Fungi</taxon>
        <taxon>Fungi incertae sedis</taxon>
        <taxon>Zoopagomycota</taxon>
        <taxon>Kickxellomycotina</taxon>
        <taxon>Kickxellomycetes</taxon>
        <taxon>Kickxellales</taxon>
        <taxon>Kickxellaceae</taxon>
        <taxon>Coemansia</taxon>
    </lineage>
</organism>
<evidence type="ECO:0000313" key="1">
    <source>
        <dbReference type="EMBL" id="KAJ2794283.1"/>
    </source>
</evidence>
<dbReference type="EMBL" id="JANBUP010004346">
    <property type="protein sequence ID" value="KAJ2794283.1"/>
    <property type="molecule type" value="Genomic_DNA"/>
</dbReference>
<evidence type="ECO:0000313" key="2">
    <source>
        <dbReference type="Proteomes" id="UP001140096"/>
    </source>
</evidence>
<comment type="caution">
    <text evidence="1">The sequence shown here is derived from an EMBL/GenBank/DDBJ whole genome shotgun (WGS) entry which is preliminary data.</text>
</comment>
<keyword evidence="2" id="KW-1185">Reference proteome</keyword>
<dbReference type="Proteomes" id="UP001140096">
    <property type="component" value="Unassembled WGS sequence"/>
</dbReference>